<dbReference type="PRINTS" id="PR00411">
    <property type="entry name" value="PNDRDTASEI"/>
</dbReference>
<evidence type="ECO:0000256" key="2">
    <source>
        <dbReference type="ARBA" id="ARBA00022630"/>
    </source>
</evidence>
<evidence type="ECO:0000256" key="11">
    <source>
        <dbReference type="RuleBase" id="RU003691"/>
    </source>
</evidence>
<keyword evidence="4" id="KW-0521">NADP</keyword>
<dbReference type="eggNOG" id="COG1249">
    <property type="taxonomic scope" value="Bacteria"/>
</dbReference>
<dbReference type="Gene3D" id="3.50.50.60">
    <property type="entry name" value="FAD/NAD(P)-binding domain"/>
    <property type="match status" value="2"/>
</dbReference>
<dbReference type="Gene3D" id="3.30.390.30">
    <property type="match status" value="1"/>
</dbReference>
<dbReference type="AlphaFoldDB" id="A0A239W458"/>
<evidence type="ECO:0000256" key="10">
    <source>
        <dbReference type="PIRSR" id="PIRSR000350-4"/>
    </source>
</evidence>
<feature type="domain" description="FAD/NAD(P)-binding" evidence="13">
    <location>
        <begin position="4"/>
        <end position="324"/>
    </location>
</feature>
<evidence type="ECO:0000256" key="5">
    <source>
        <dbReference type="ARBA" id="ARBA00023002"/>
    </source>
</evidence>
<dbReference type="PANTHER" id="PTHR43014">
    <property type="entry name" value="MERCURIC REDUCTASE"/>
    <property type="match status" value="1"/>
</dbReference>
<comment type="cofactor">
    <cofactor evidence="9">
        <name>FAD</name>
        <dbReference type="ChEBI" id="CHEBI:57692"/>
    </cofactor>
    <text evidence="9">Binds 1 FAD per subunit.</text>
</comment>
<evidence type="ECO:0000256" key="1">
    <source>
        <dbReference type="ARBA" id="ARBA00007532"/>
    </source>
</evidence>
<name>A0A239W458_9ACTN</name>
<dbReference type="KEGG" id="cgrn:4412665_00185"/>
<evidence type="ECO:0000259" key="12">
    <source>
        <dbReference type="Pfam" id="PF02852"/>
    </source>
</evidence>
<dbReference type="RefSeq" id="WP_065860393.1">
    <property type="nucleotide sequence ID" value="NZ_LT906441.1"/>
</dbReference>
<dbReference type="GO" id="GO:0000166">
    <property type="term" value="F:nucleotide binding"/>
    <property type="evidence" value="ECO:0007669"/>
    <property type="project" value="UniProtKB-KW"/>
</dbReference>
<evidence type="ECO:0000256" key="7">
    <source>
        <dbReference type="ARBA" id="ARBA00023284"/>
    </source>
</evidence>
<feature type="binding site" evidence="9">
    <location>
        <begin position="177"/>
        <end position="184"/>
    </location>
    <ligand>
        <name>NAD(+)</name>
        <dbReference type="ChEBI" id="CHEBI:57540"/>
    </ligand>
</feature>
<evidence type="ECO:0000256" key="4">
    <source>
        <dbReference type="ARBA" id="ARBA00022857"/>
    </source>
</evidence>
<dbReference type="InterPro" id="IPR036188">
    <property type="entry name" value="FAD/NAD-bd_sf"/>
</dbReference>
<dbReference type="PRINTS" id="PR00368">
    <property type="entry name" value="FADPNR"/>
</dbReference>
<dbReference type="NCBIfam" id="NF005884">
    <property type="entry name" value="PRK07846.1"/>
    <property type="match status" value="1"/>
</dbReference>
<keyword evidence="2 11" id="KW-0285">Flavoprotein</keyword>
<dbReference type="Pfam" id="PF07992">
    <property type="entry name" value="Pyr_redox_2"/>
    <property type="match status" value="1"/>
</dbReference>
<feature type="binding site" evidence="9">
    <location>
        <position position="309"/>
    </location>
    <ligand>
        <name>FAD</name>
        <dbReference type="ChEBI" id="CHEBI:57692"/>
    </ligand>
</feature>
<evidence type="ECO:0000313" key="15">
    <source>
        <dbReference type="Proteomes" id="UP000215332"/>
    </source>
</evidence>
<feature type="domain" description="Pyridine nucleotide-disulphide oxidoreductase dimerisation" evidence="12">
    <location>
        <begin position="345"/>
        <end position="454"/>
    </location>
</feature>
<keyword evidence="9" id="KW-0520">NAD</keyword>
<evidence type="ECO:0000256" key="3">
    <source>
        <dbReference type="ARBA" id="ARBA00022827"/>
    </source>
</evidence>
<dbReference type="Proteomes" id="UP000215332">
    <property type="component" value="Chromosome 1"/>
</dbReference>
<evidence type="ECO:0000256" key="9">
    <source>
        <dbReference type="PIRSR" id="PIRSR000350-3"/>
    </source>
</evidence>
<keyword evidence="7 11" id="KW-0676">Redox-active center</keyword>
<feature type="disulfide bond" description="Redox-active" evidence="10">
    <location>
        <begin position="39"/>
        <end position="44"/>
    </location>
</feature>
<dbReference type="SUPFAM" id="SSF55424">
    <property type="entry name" value="FAD/NAD-linked reductases, dimerisation (C-terminal) domain"/>
    <property type="match status" value="1"/>
</dbReference>
<feature type="active site" description="Proton acceptor" evidence="8">
    <location>
        <position position="444"/>
    </location>
</feature>
<dbReference type="PANTHER" id="PTHR43014:SF5">
    <property type="entry name" value="GLUTATHIONE REDUCTASE (NADPH)"/>
    <property type="match status" value="1"/>
</dbReference>
<comment type="similarity">
    <text evidence="1 11">Belongs to the class-I pyridine nucleotide-disulfide oxidoreductase family.</text>
</comment>
<evidence type="ECO:0000256" key="8">
    <source>
        <dbReference type="PIRSR" id="PIRSR000350-2"/>
    </source>
</evidence>
<dbReference type="GO" id="GO:0050627">
    <property type="term" value="F:mycothione reductase [NAD(P)H] activity"/>
    <property type="evidence" value="ECO:0007669"/>
    <property type="project" value="UniProtKB-EC"/>
</dbReference>
<dbReference type="InterPro" id="IPR023753">
    <property type="entry name" value="FAD/NAD-binding_dom"/>
</dbReference>
<evidence type="ECO:0000259" key="13">
    <source>
        <dbReference type="Pfam" id="PF07992"/>
    </source>
</evidence>
<gene>
    <name evidence="14" type="primary">mtr</name>
    <name evidence="14" type="ORF">SAMEA4412665_00185</name>
</gene>
<evidence type="ECO:0000256" key="6">
    <source>
        <dbReference type="ARBA" id="ARBA00023157"/>
    </source>
</evidence>
<keyword evidence="6" id="KW-1015">Disulfide bond</keyword>
<feature type="binding site" evidence="9">
    <location>
        <position position="268"/>
    </location>
    <ligand>
        <name>NAD(+)</name>
        <dbReference type="ChEBI" id="CHEBI:57540"/>
    </ligand>
</feature>
<dbReference type="EC" id="1.8.1.15" evidence="14"/>
<keyword evidence="9" id="KW-0547">Nucleotide-binding</keyword>
<evidence type="ECO:0000313" key="14">
    <source>
        <dbReference type="EMBL" id="SNV28758.1"/>
    </source>
</evidence>
<dbReference type="PIRSF" id="PIRSF000350">
    <property type="entry name" value="Mercury_reductase_MerA"/>
    <property type="match status" value="1"/>
</dbReference>
<dbReference type="SUPFAM" id="SSF51905">
    <property type="entry name" value="FAD/NAD(P)-binding domain"/>
    <property type="match status" value="1"/>
</dbReference>
<proteinExistence type="inferred from homology"/>
<dbReference type="InterPro" id="IPR004099">
    <property type="entry name" value="Pyr_nucl-diS_OxRdtase_dimer"/>
</dbReference>
<dbReference type="InterPro" id="IPR012999">
    <property type="entry name" value="Pyr_OxRdtase_I_AS"/>
</dbReference>
<organism evidence="14 15">
    <name type="scientific">Cutibacterium granulosum</name>
    <dbReference type="NCBI Taxonomy" id="33011"/>
    <lineage>
        <taxon>Bacteria</taxon>
        <taxon>Bacillati</taxon>
        <taxon>Actinomycetota</taxon>
        <taxon>Actinomycetes</taxon>
        <taxon>Propionibacteriales</taxon>
        <taxon>Propionibacteriaceae</taxon>
        <taxon>Cutibacterium</taxon>
    </lineage>
</organism>
<protein>
    <submittedName>
        <fullName evidence="14">Mycothione reductase</fullName>
        <ecNumber evidence="14">1.8.1.15</ecNumber>
    </submittedName>
</protein>
<dbReference type="PROSITE" id="PS00076">
    <property type="entry name" value="PYRIDINE_REDOX_1"/>
    <property type="match status" value="1"/>
</dbReference>
<keyword evidence="3 9" id="KW-0274">FAD</keyword>
<reference evidence="14 15" key="1">
    <citation type="submission" date="2017-06" db="EMBL/GenBank/DDBJ databases">
        <authorList>
            <consortium name="Pathogen Informatics"/>
        </authorList>
    </citation>
    <scope>NUCLEOTIDE SEQUENCE [LARGE SCALE GENOMIC DNA]</scope>
    <source>
        <strain evidence="14 15">NCTC11865</strain>
    </source>
</reference>
<sequence>MEHFDIAIIGSGSGNTIPGDEFADRRIALIDSGTFGGTCLNTGCIPSKMYVVPAEFASSTDQAHRLGVDLEFTGADWRSIRDRIFGRIDPISVSGRQRRREQPNLTFLDAEASFVDERTLQVGNTTISADQIVLAAGSRPRMPYVPGIDNPRWAERIVTSDQVMRVSEQPQRLIILGAGFIAAEFAHVFSALGTKVTIINRSGLMLRKEDTEISERFTREFAKVASLRMSEQVTAIDVDAGDHLVVQTVDENGVSYDYPADLVLNATGRIPNTDRLNVTAAGVEVDDDGFVIADEHQRTSVPHIWALGDVCSHWRLKHVANAQARVVAHNLLHPEDLVSSDERFVPHAVFSNPQVASVGVTERQLRQDGVDHVSFVQEYSDVAYGWALEDQGHCVKLLGEPGTGRILGAHVIGPQASILLQSFITMMSLGIGARQMARGQYWIHPALTEVVENALLGLAERAEQAGGAN</sequence>
<dbReference type="InterPro" id="IPR001100">
    <property type="entry name" value="Pyr_nuc-diS_OxRdtase"/>
</dbReference>
<accession>A0A239W458</accession>
<dbReference type="InterPro" id="IPR016156">
    <property type="entry name" value="FAD/NAD-linked_Rdtase_dimer_sf"/>
</dbReference>
<dbReference type="Pfam" id="PF02852">
    <property type="entry name" value="Pyr_redox_dim"/>
    <property type="match status" value="1"/>
</dbReference>
<dbReference type="EMBL" id="LT906441">
    <property type="protein sequence ID" value="SNV28758.1"/>
    <property type="molecule type" value="Genomic_DNA"/>
</dbReference>
<keyword evidence="5 11" id="KW-0560">Oxidoreductase</keyword>
<feature type="binding site" evidence="9">
    <location>
        <position position="48"/>
    </location>
    <ligand>
        <name>FAD</name>
        <dbReference type="ChEBI" id="CHEBI:57692"/>
    </ligand>
</feature>